<dbReference type="SMART" id="SM00184">
    <property type="entry name" value="RING"/>
    <property type="match status" value="1"/>
</dbReference>
<protein>
    <recommendedName>
        <fullName evidence="4">RING-type domain-containing protein</fullName>
    </recommendedName>
</protein>
<dbReference type="PROSITE" id="PS50089">
    <property type="entry name" value="ZF_RING_2"/>
    <property type="match status" value="1"/>
</dbReference>
<keyword evidence="2" id="KW-0862">Zinc</keyword>
<dbReference type="Proteomes" id="UP001054837">
    <property type="component" value="Unassembled WGS sequence"/>
</dbReference>
<dbReference type="Pfam" id="PF13639">
    <property type="entry name" value="zf-RING_2"/>
    <property type="match status" value="1"/>
</dbReference>
<dbReference type="SUPFAM" id="SSF57850">
    <property type="entry name" value="RING/U-box"/>
    <property type="match status" value="1"/>
</dbReference>
<keyword evidence="1 3" id="KW-0479">Metal-binding</keyword>
<evidence type="ECO:0000256" key="2">
    <source>
        <dbReference type="ARBA" id="ARBA00022833"/>
    </source>
</evidence>
<comment type="caution">
    <text evidence="5">The sequence shown here is derived from an EMBL/GenBank/DDBJ whole genome shotgun (WGS) entry which is preliminary data.</text>
</comment>
<evidence type="ECO:0000313" key="6">
    <source>
        <dbReference type="Proteomes" id="UP001054837"/>
    </source>
</evidence>
<evidence type="ECO:0000256" key="1">
    <source>
        <dbReference type="ARBA" id="ARBA00022771"/>
    </source>
</evidence>
<evidence type="ECO:0000259" key="4">
    <source>
        <dbReference type="PROSITE" id="PS50089"/>
    </source>
</evidence>
<sequence length="228" mass="25819">MCSMKTDDLIERNGPLHVPYNSRVILSNLTDEERCTRISDVLKKRDVAQHLYDAYAAALTCHSPDDDDDLKRIAILHDELQNAMKEGYLIMVGVQKRKRQPMRSVKKLSPLSEIGKGAPLKRENAVKKQRFLESDKAGGRQAAIECKNAVKEAVTTSAPKCSICLDTTKRKKMKSLPCRHAFQLLCIDEFLKKNLGCPVREDIVQDDSSDWCPCVMYLRLINLRNSQG</sequence>
<feature type="domain" description="RING-type" evidence="4">
    <location>
        <begin position="161"/>
        <end position="201"/>
    </location>
</feature>
<accession>A0AAV4R7U1</accession>
<dbReference type="AlphaFoldDB" id="A0AAV4R7U1"/>
<dbReference type="GO" id="GO:0008270">
    <property type="term" value="F:zinc ion binding"/>
    <property type="evidence" value="ECO:0007669"/>
    <property type="project" value="UniProtKB-KW"/>
</dbReference>
<dbReference type="EMBL" id="BPLQ01005902">
    <property type="protein sequence ID" value="GIY18383.1"/>
    <property type="molecule type" value="Genomic_DNA"/>
</dbReference>
<evidence type="ECO:0000313" key="5">
    <source>
        <dbReference type="EMBL" id="GIY18383.1"/>
    </source>
</evidence>
<name>A0AAV4R7U1_9ARAC</name>
<keyword evidence="1 3" id="KW-0863">Zinc-finger</keyword>
<keyword evidence="6" id="KW-1185">Reference proteome</keyword>
<proteinExistence type="predicted"/>
<evidence type="ECO:0000256" key="3">
    <source>
        <dbReference type="PROSITE-ProRule" id="PRU00175"/>
    </source>
</evidence>
<dbReference type="InterPro" id="IPR013083">
    <property type="entry name" value="Znf_RING/FYVE/PHD"/>
</dbReference>
<gene>
    <name evidence="5" type="ORF">CDAR_410361</name>
</gene>
<organism evidence="5 6">
    <name type="scientific">Caerostris darwini</name>
    <dbReference type="NCBI Taxonomy" id="1538125"/>
    <lineage>
        <taxon>Eukaryota</taxon>
        <taxon>Metazoa</taxon>
        <taxon>Ecdysozoa</taxon>
        <taxon>Arthropoda</taxon>
        <taxon>Chelicerata</taxon>
        <taxon>Arachnida</taxon>
        <taxon>Araneae</taxon>
        <taxon>Araneomorphae</taxon>
        <taxon>Entelegynae</taxon>
        <taxon>Araneoidea</taxon>
        <taxon>Araneidae</taxon>
        <taxon>Caerostris</taxon>
    </lineage>
</organism>
<dbReference type="Gene3D" id="3.30.40.10">
    <property type="entry name" value="Zinc/RING finger domain, C3HC4 (zinc finger)"/>
    <property type="match status" value="1"/>
</dbReference>
<reference evidence="5 6" key="1">
    <citation type="submission" date="2021-06" db="EMBL/GenBank/DDBJ databases">
        <title>Caerostris darwini draft genome.</title>
        <authorList>
            <person name="Kono N."/>
            <person name="Arakawa K."/>
        </authorList>
    </citation>
    <scope>NUCLEOTIDE SEQUENCE [LARGE SCALE GENOMIC DNA]</scope>
</reference>
<dbReference type="InterPro" id="IPR001841">
    <property type="entry name" value="Znf_RING"/>
</dbReference>